<sequence length="236" mass="28138">MKEEVKIKEEITDLEVEVAMTIEEDTKIETEEIIRGTRTTGMTTSSIEDKEKDHSTIKKKKKEQLASLQLLKICTIQQLKKNYKNMLVNMVKQFNAKSFGMKMEEAKKRQLFNLKTKKMLKKLLKIQKVLLLKSKLQVLIMHQTTMFIISKKLKKFRSKAKLSTEEDDDLKHKKLSKIKLIEYKKYQLFIFTSFYQCLKKPFLFLNQQTNQFTYQFNQQFLQYFNQISNSKALYQS</sequence>
<dbReference type="AlphaFoldDB" id="Q24E47"/>
<keyword evidence="2" id="KW-1185">Reference proteome</keyword>
<name>Q24E47_TETTS</name>
<dbReference type="GeneID" id="7824442"/>
<gene>
    <name evidence="1" type="ORF">TTHERM_00852930</name>
</gene>
<dbReference type="Proteomes" id="UP000009168">
    <property type="component" value="Unassembled WGS sequence"/>
</dbReference>
<accession>Q24E47</accession>
<proteinExistence type="predicted"/>
<dbReference type="InParanoid" id="Q24E47"/>
<dbReference type="HOGENOM" id="CLU_1622323_0_0_1"/>
<dbReference type="EMBL" id="GG662311">
    <property type="protein sequence ID" value="EAS06054.2"/>
    <property type="molecule type" value="Genomic_DNA"/>
</dbReference>
<evidence type="ECO:0000313" key="2">
    <source>
        <dbReference type="Proteomes" id="UP000009168"/>
    </source>
</evidence>
<dbReference type="RefSeq" id="XP_001026299.2">
    <property type="nucleotide sequence ID" value="XM_001026299.2"/>
</dbReference>
<organism evidence="1 2">
    <name type="scientific">Tetrahymena thermophila (strain SB210)</name>
    <dbReference type="NCBI Taxonomy" id="312017"/>
    <lineage>
        <taxon>Eukaryota</taxon>
        <taxon>Sar</taxon>
        <taxon>Alveolata</taxon>
        <taxon>Ciliophora</taxon>
        <taxon>Intramacronucleata</taxon>
        <taxon>Oligohymenophorea</taxon>
        <taxon>Hymenostomatida</taxon>
        <taxon>Tetrahymenina</taxon>
        <taxon>Tetrahymenidae</taxon>
        <taxon>Tetrahymena</taxon>
    </lineage>
</organism>
<protein>
    <submittedName>
        <fullName evidence="1">Uncharacterized protein</fullName>
    </submittedName>
</protein>
<evidence type="ECO:0000313" key="1">
    <source>
        <dbReference type="EMBL" id="EAS06054.2"/>
    </source>
</evidence>
<dbReference type="KEGG" id="tet:TTHERM_00852930"/>
<reference evidence="2" key="1">
    <citation type="journal article" date="2006" name="PLoS Biol.">
        <title>Macronuclear genome sequence of the ciliate Tetrahymena thermophila, a model eukaryote.</title>
        <authorList>
            <person name="Eisen J.A."/>
            <person name="Coyne R.S."/>
            <person name="Wu M."/>
            <person name="Wu D."/>
            <person name="Thiagarajan M."/>
            <person name="Wortman J.R."/>
            <person name="Badger J.H."/>
            <person name="Ren Q."/>
            <person name="Amedeo P."/>
            <person name="Jones K.M."/>
            <person name="Tallon L.J."/>
            <person name="Delcher A.L."/>
            <person name="Salzberg S.L."/>
            <person name="Silva J.C."/>
            <person name="Haas B.J."/>
            <person name="Majoros W.H."/>
            <person name="Farzad M."/>
            <person name="Carlton J.M."/>
            <person name="Smith R.K. Jr."/>
            <person name="Garg J."/>
            <person name="Pearlman R.E."/>
            <person name="Karrer K.M."/>
            <person name="Sun L."/>
            <person name="Manning G."/>
            <person name="Elde N.C."/>
            <person name="Turkewitz A.P."/>
            <person name="Asai D.J."/>
            <person name="Wilkes D.E."/>
            <person name="Wang Y."/>
            <person name="Cai H."/>
            <person name="Collins K."/>
            <person name="Stewart B.A."/>
            <person name="Lee S.R."/>
            <person name="Wilamowska K."/>
            <person name="Weinberg Z."/>
            <person name="Ruzzo W.L."/>
            <person name="Wloga D."/>
            <person name="Gaertig J."/>
            <person name="Frankel J."/>
            <person name="Tsao C.-C."/>
            <person name="Gorovsky M.A."/>
            <person name="Keeling P.J."/>
            <person name="Waller R.F."/>
            <person name="Patron N.J."/>
            <person name="Cherry J.M."/>
            <person name="Stover N.A."/>
            <person name="Krieger C.J."/>
            <person name="del Toro C."/>
            <person name="Ryder H.F."/>
            <person name="Williamson S.C."/>
            <person name="Barbeau R.A."/>
            <person name="Hamilton E.P."/>
            <person name="Orias E."/>
        </authorList>
    </citation>
    <scope>NUCLEOTIDE SEQUENCE [LARGE SCALE GENOMIC DNA]</scope>
    <source>
        <strain evidence="2">SB210</strain>
    </source>
</reference>